<dbReference type="InterPro" id="IPR036439">
    <property type="entry name" value="Dockerin_dom_sf"/>
</dbReference>
<dbReference type="Proteomes" id="UP000250918">
    <property type="component" value="Unassembled WGS sequence"/>
</dbReference>
<dbReference type="EMBL" id="PQAP01000223">
    <property type="protein sequence ID" value="PWB67961.1"/>
    <property type="molecule type" value="Genomic_DNA"/>
</dbReference>
<feature type="domain" description="PKD" evidence="1">
    <location>
        <begin position="40"/>
        <end position="104"/>
    </location>
</feature>
<accession>A0A855WTR3</accession>
<dbReference type="GO" id="GO:0000272">
    <property type="term" value="P:polysaccharide catabolic process"/>
    <property type="evidence" value="ECO:0007669"/>
    <property type="project" value="InterPro"/>
</dbReference>
<dbReference type="InterPro" id="IPR055353">
    <property type="entry name" value="DUF7619"/>
</dbReference>
<comment type="caution">
    <text evidence="2">The sequence shown here is derived from an EMBL/GenBank/DDBJ whole genome shotgun (WGS) entry which is preliminary data.</text>
</comment>
<dbReference type="SUPFAM" id="SSF49299">
    <property type="entry name" value="PKD domain"/>
    <property type="match status" value="1"/>
</dbReference>
<dbReference type="InterPro" id="IPR013783">
    <property type="entry name" value="Ig-like_fold"/>
</dbReference>
<gene>
    <name evidence="2" type="ORF">C3F09_12570</name>
</gene>
<dbReference type="InterPro" id="IPR022409">
    <property type="entry name" value="PKD/Chitinase_dom"/>
</dbReference>
<evidence type="ECO:0000259" key="1">
    <source>
        <dbReference type="PROSITE" id="PS50093"/>
    </source>
</evidence>
<organism evidence="2 3">
    <name type="scientific">candidate division GN15 bacterium</name>
    <dbReference type="NCBI Taxonomy" id="2072418"/>
    <lineage>
        <taxon>Bacteria</taxon>
        <taxon>candidate division GN15</taxon>
    </lineage>
</organism>
<dbReference type="FunFam" id="2.60.40.10:FF:000270">
    <property type="entry name" value="Cell surface protein"/>
    <property type="match status" value="1"/>
</dbReference>
<dbReference type="Gene3D" id="1.10.1330.10">
    <property type="entry name" value="Dockerin domain"/>
    <property type="match status" value="1"/>
</dbReference>
<proteinExistence type="predicted"/>
<sequence length="475" mass="51329">MHTYLSEGIYTVKLRVRLLLDDCDQSDSLTKPAYVVVRDLDARFAAAPTAGVEPLTVQFTDSSDGNPASWNWSFGDGAASTVQHPSHVYNQPGLYDVKLRIANALFTDSTLKSSYIRVDTSYSDVATTLWQNQARPGFSFPIYASWTNLGTRSAEYCSLKVQLPAQVILQSVDTTGVIAGNYTGYTVVADTFVFPLDAVAPTGYYGGIVRFQCYVPVEVPIGTVLVTRAWLSTSTVEANHVNDDALLEVAVVGSWDPNDKSATPAGVGLQKVIGVQDRLNYLVEFENKAQATAEAIYVRVVDTLDPDFDWGSLVMGEMSHPSKCTWTFDAFKGIIEWFCDSIMLSPNIVPPQGEGYFSYSISPKADLPGGTELTNRAHIRFDFNPWLAAPEDGPVVRTVQTPSCCAGTTGNVNMFGIVDLSDLSSLVSYLTGGGYVLSCPEEANVNAVGIVDLADLSALVSYLTGGGYVLPNCPQ</sequence>
<dbReference type="AlphaFoldDB" id="A0A855WTR3"/>
<reference evidence="2 3" key="1">
    <citation type="journal article" date="2018" name="ISME J.">
        <title>A methanotrophic archaeon couples anaerobic oxidation of methane to Fe(III) reduction.</title>
        <authorList>
            <person name="Cai C."/>
            <person name="Leu A.O."/>
            <person name="Xie G.J."/>
            <person name="Guo J."/>
            <person name="Feng Y."/>
            <person name="Zhao J.X."/>
            <person name="Tyson G.W."/>
            <person name="Yuan Z."/>
            <person name="Hu S."/>
        </authorList>
    </citation>
    <scope>NUCLEOTIDE SEQUENCE [LARGE SCALE GENOMIC DNA]</scope>
    <source>
        <strain evidence="2">FeB_12</strain>
    </source>
</reference>
<dbReference type="PROSITE" id="PS50093">
    <property type="entry name" value="PKD"/>
    <property type="match status" value="1"/>
</dbReference>
<dbReference type="InterPro" id="IPR035986">
    <property type="entry name" value="PKD_dom_sf"/>
</dbReference>
<dbReference type="Pfam" id="PF24595">
    <property type="entry name" value="DUF7619"/>
    <property type="match status" value="1"/>
</dbReference>
<dbReference type="SMART" id="SM00089">
    <property type="entry name" value="PKD"/>
    <property type="match status" value="1"/>
</dbReference>
<dbReference type="InterPro" id="IPR000601">
    <property type="entry name" value="PKD_dom"/>
</dbReference>
<dbReference type="Pfam" id="PF18911">
    <property type="entry name" value="PKD_4"/>
    <property type="match status" value="1"/>
</dbReference>
<evidence type="ECO:0000313" key="3">
    <source>
        <dbReference type="Proteomes" id="UP000250918"/>
    </source>
</evidence>
<name>A0A855WTR3_9BACT</name>
<protein>
    <recommendedName>
        <fullName evidence="1">PKD domain-containing protein</fullName>
    </recommendedName>
</protein>
<dbReference type="Gene3D" id="2.60.40.10">
    <property type="entry name" value="Immunoglobulins"/>
    <property type="match status" value="1"/>
</dbReference>
<dbReference type="CDD" id="cd00146">
    <property type="entry name" value="PKD"/>
    <property type="match status" value="1"/>
</dbReference>
<evidence type="ECO:0000313" key="2">
    <source>
        <dbReference type="EMBL" id="PWB67961.1"/>
    </source>
</evidence>